<protein>
    <submittedName>
        <fullName evidence="4">CBS domain-containing protein</fullName>
    </submittedName>
</protein>
<dbReference type="PROSITE" id="PS51371">
    <property type="entry name" value="CBS"/>
    <property type="match status" value="2"/>
</dbReference>
<organism evidence="4 5">
    <name type="scientific">Spongiibacter thalassae</name>
    <dbReference type="NCBI Taxonomy" id="2721624"/>
    <lineage>
        <taxon>Bacteria</taxon>
        <taxon>Pseudomonadati</taxon>
        <taxon>Pseudomonadota</taxon>
        <taxon>Gammaproteobacteria</taxon>
        <taxon>Cellvibrionales</taxon>
        <taxon>Spongiibacteraceae</taxon>
        <taxon>Spongiibacter</taxon>
    </lineage>
</organism>
<gene>
    <name evidence="4" type="ORF">HCU74_02700</name>
</gene>
<evidence type="ECO:0000256" key="2">
    <source>
        <dbReference type="PROSITE-ProRule" id="PRU00703"/>
    </source>
</evidence>
<dbReference type="Proteomes" id="UP000765845">
    <property type="component" value="Unassembled WGS sequence"/>
</dbReference>
<feature type="domain" description="CBS" evidence="3">
    <location>
        <begin position="7"/>
        <end position="65"/>
    </location>
</feature>
<dbReference type="SMART" id="SM00116">
    <property type="entry name" value="CBS"/>
    <property type="match status" value="2"/>
</dbReference>
<dbReference type="Pfam" id="PF00571">
    <property type="entry name" value="CBS"/>
    <property type="match status" value="2"/>
</dbReference>
<sequence length="141" mass="15678">MQVQQVMSKNPEYLLANATLEEAAQKMRDLNLGFLPIADDHNKKLQGIVTDRDITVRGVAEGLDPHNTAAAEVKTDKVLYCFENDSLEQAADSMKQAETYRLVVLNNPEEKSFSGIISLADVLRHNRVELSAETARVIVSH</sequence>
<dbReference type="InterPro" id="IPR000644">
    <property type="entry name" value="CBS_dom"/>
</dbReference>
<keyword evidence="5" id="KW-1185">Reference proteome</keyword>
<name>A0ABX1GAX7_9GAMM</name>
<feature type="domain" description="CBS" evidence="3">
    <location>
        <begin position="73"/>
        <end position="133"/>
    </location>
</feature>
<dbReference type="PANTHER" id="PTHR43080:SF2">
    <property type="entry name" value="CBS DOMAIN-CONTAINING PROTEIN"/>
    <property type="match status" value="1"/>
</dbReference>
<evidence type="ECO:0000313" key="5">
    <source>
        <dbReference type="Proteomes" id="UP000765845"/>
    </source>
</evidence>
<dbReference type="InterPro" id="IPR051257">
    <property type="entry name" value="Diverse_CBS-Domain"/>
</dbReference>
<evidence type="ECO:0000259" key="3">
    <source>
        <dbReference type="PROSITE" id="PS51371"/>
    </source>
</evidence>
<dbReference type="Gene3D" id="3.10.580.10">
    <property type="entry name" value="CBS-domain"/>
    <property type="match status" value="1"/>
</dbReference>
<dbReference type="InterPro" id="IPR046342">
    <property type="entry name" value="CBS_dom_sf"/>
</dbReference>
<evidence type="ECO:0000256" key="1">
    <source>
        <dbReference type="ARBA" id="ARBA00023122"/>
    </source>
</evidence>
<dbReference type="SUPFAM" id="SSF54631">
    <property type="entry name" value="CBS-domain pair"/>
    <property type="match status" value="1"/>
</dbReference>
<dbReference type="CDD" id="cd04622">
    <property type="entry name" value="CBS_pair_HRP1_like"/>
    <property type="match status" value="1"/>
</dbReference>
<comment type="caution">
    <text evidence="4">The sequence shown here is derived from an EMBL/GenBank/DDBJ whole genome shotgun (WGS) entry which is preliminary data.</text>
</comment>
<dbReference type="PANTHER" id="PTHR43080">
    <property type="entry name" value="CBS DOMAIN-CONTAINING PROTEIN CBSX3, MITOCHONDRIAL"/>
    <property type="match status" value="1"/>
</dbReference>
<dbReference type="RefSeq" id="WP_168448847.1">
    <property type="nucleotide sequence ID" value="NZ_JAAWWK010000001.1"/>
</dbReference>
<keyword evidence="1 2" id="KW-0129">CBS domain</keyword>
<evidence type="ECO:0000313" key="4">
    <source>
        <dbReference type="EMBL" id="NKI16322.1"/>
    </source>
</evidence>
<dbReference type="EMBL" id="JAAWWK010000001">
    <property type="protein sequence ID" value="NKI16322.1"/>
    <property type="molecule type" value="Genomic_DNA"/>
</dbReference>
<proteinExistence type="predicted"/>
<reference evidence="4 5" key="1">
    <citation type="submission" date="2020-04" db="EMBL/GenBank/DDBJ databases">
        <authorList>
            <person name="Yoon J."/>
        </authorList>
    </citation>
    <scope>NUCLEOTIDE SEQUENCE [LARGE SCALE GENOMIC DNA]</scope>
    <source>
        <strain evidence="4 5">KMU-166</strain>
    </source>
</reference>
<accession>A0ABX1GAX7</accession>